<evidence type="ECO:0000313" key="2">
    <source>
        <dbReference type="Proteomes" id="UP000290407"/>
    </source>
</evidence>
<protein>
    <submittedName>
        <fullName evidence="1">DUF2461 domain-containing protein</fullName>
    </submittedName>
</protein>
<dbReference type="Proteomes" id="UP000290407">
    <property type="component" value="Unassembled WGS sequence"/>
</dbReference>
<organism evidence="1 2">
    <name type="scientific">Spirosoma sordidisoli</name>
    <dbReference type="NCBI Taxonomy" id="2502893"/>
    <lineage>
        <taxon>Bacteria</taxon>
        <taxon>Pseudomonadati</taxon>
        <taxon>Bacteroidota</taxon>
        <taxon>Cytophagia</taxon>
        <taxon>Cytophagales</taxon>
        <taxon>Cytophagaceae</taxon>
        <taxon>Spirosoma</taxon>
    </lineage>
</organism>
<comment type="caution">
    <text evidence="1">The sequence shown here is derived from an EMBL/GenBank/DDBJ whole genome shotgun (WGS) entry which is preliminary data.</text>
</comment>
<name>A0A4Q2UMN8_9BACT</name>
<accession>A0A4Q2UMN8</accession>
<dbReference type="PANTHER" id="PTHR36452">
    <property type="entry name" value="CHROMOSOME 12, WHOLE GENOME SHOTGUN SEQUENCE"/>
    <property type="match status" value="1"/>
</dbReference>
<proteinExistence type="predicted"/>
<dbReference type="InterPro" id="IPR015996">
    <property type="entry name" value="UCP028451"/>
</dbReference>
<reference evidence="1 2" key="1">
    <citation type="submission" date="2019-01" db="EMBL/GenBank/DDBJ databases">
        <title>Spirosoma flava sp. nov., a propanil-degrading bacterium isolated from herbicide-contaminated soil.</title>
        <authorList>
            <person name="Zhang L."/>
            <person name="Jiang J.-D."/>
        </authorList>
    </citation>
    <scope>NUCLEOTIDE SEQUENCE [LARGE SCALE GENOMIC DNA]</scope>
    <source>
        <strain evidence="1 2">TY50</strain>
    </source>
</reference>
<sequence>MLHPSTLMFLSDLKENNNKPWLDANRATYEAAKGDFIQLVTALIDGLSPIDPAIAESGLQAKNCLFRINRDIRFSPNKSPYKTNFGAWLNPGGKKSESAGYYLNVQPGGSFVAGGLYMPDPAALSAVRQEIDYSLDEFEGLLNQPAFARHFKGLDRSDALQRPPKGYTADNPAVEYLKLKSFTVSHPLSDTDLTKPTLTKRVLDAFAALQPLVHYLNRAVS</sequence>
<dbReference type="Pfam" id="PF09365">
    <property type="entry name" value="DUF2461"/>
    <property type="match status" value="1"/>
</dbReference>
<dbReference type="PANTHER" id="PTHR36452:SF1">
    <property type="entry name" value="DUF2461 DOMAIN-CONTAINING PROTEIN"/>
    <property type="match status" value="1"/>
</dbReference>
<dbReference type="EMBL" id="SBLB01000002">
    <property type="protein sequence ID" value="RYC70556.1"/>
    <property type="molecule type" value="Genomic_DNA"/>
</dbReference>
<dbReference type="InterPro" id="IPR012808">
    <property type="entry name" value="CHP02453"/>
</dbReference>
<dbReference type="AlphaFoldDB" id="A0A4Q2UMN8"/>
<gene>
    <name evidence="1" type="ORF">EQG79_10800</name>
</gene>
<dbReference type="PIRSF" id="PIRSF028451">
    <property type="entry name" value="UCP028451"/>
    <property type="match status" value="1"/>
</dbReference>
<keyword evidence="2" id="KW-1185">Reference proteome</keyword>
<dbReference type="NCBIfam" id="TIGR02453">
    <property type="entry name" value="TIGR02453 family protein"/>
    <property type="match status" value="1"/>
</dbReference>
<evidence type="ECO:0000313" key="1">
    <source>
        <dbReference type="EMBL" id="RYC70556.1"/>
    </source>
</evidence>